<feature type="compositionally biased region" description="Acidic residues" evidence="1">
    <location>
        <begin position="249"/>
        <end position="259"/>
    </location>
</feature>
<feature type="region of interest" description="Disordered" evidence="1">
    <location>
        <begin position="315"/>
        <end position="350"/>
    </location>
</feature>
<gene>
    <name evidence="3" type="ORF">UCRPC4_g00417</name>
</gene>
<feature type="compositionally biased region" description="Low complexity" evidence="1">
    <location>
        <begin position="59"/>
        <end position="68"/>
    </location>
</feature>
<evidence type="ECO:0000259" key="2">
    <source>
        <dbReference type="Pfam" id="PF25318"/>
    </source>
</evidence>
<protein>
    <recommendedName>
        <fullName evidence="2">GDS1 winged helix domain-containing protein</fullName>
    </recommendedName>
</protein>
<dbReference type="InterPro" id="IPR057511">
    <property type="entry name" value="WH_GDS1"/>
</dbReference>
<proteinExistence type="predicted"/>
<evidence type="ECO:0000313" key="3">
    <source>
        <dbReference type="EMBL" id="KKY28612.1"/>
    </source>
</evidence>
<accession>A0A0G2F1C4</accession>
<dbReference type="EMBL" id="LCWF01000010">
    <property type="protein sequence ID" value="KKY28612.1"/>
    <property type="molecule type" value="Genomic_DNA"/>
</dbReference>
<reference evidence="3 4" key="2">
    <citation type="submission" date="2015-05" db="EMBL/GenBank/DDBJ databases">
        <authorList>
            <person name="Morales-Cruz A."/>
            <person name="Amrine K.C."/>
            <person name="Cantu D."/>
        </authorList>
    </citation>
    <scope>NUCLEOTIDE SEQUENCE [LARGE SCALE GENOMIC DNA]</scope>
    <source>
        <strain evidence="3">UCRPC4</strain>
    </source>
</reference>
<dbReference type="OrthoDB" id="4150221at2759"/>
<keyword evidence="4" id="KW-1185">Reference proteome</keyword>
<dbReference type="AlphaFoldDB" id="A0A0G2F1C4"/>
<feature type="region of interest" description="Disordered" evidence="1">
    <location>
        <begin position="200"/>
        <end position="300"/>
    </location>
</feature>
<evidence type="ECO:0000313" key="4">
    <source>
        <dbReference type="Proteomes" id="UP000053317"/>
    </source>
</evidence>
<name>A0A0G2F1C4_PHACM</name>
<dbReference type="Pfam" id="PF25318">
    <property type="entry name" value="WHD_GDS1"/>
    <property type="match status" value="1"/>
</dbReference>
<organism evidence="3 4">
    <name type="scientific">Phaeomoniella chlamydospora</name>
    <name type="common">Phaeoacremonium chlamydosporum</name>
    <dbReference type="NCBI Taxonomy" id="158046"/>
    <lineage>
        <taxon>Eukaryota</taxon>
        <taxon>Fungi</taxon>
        <taxon>Dikarya</taxon>
        <taxon>Ascomycota</taxon>
        <taxon>Pezizomycotina</taxon>
        <taxon>Eurotiomycetes</taxon>
        <taxon>Chaetothyriomycetidae</taxon>
        <taxon>Phaeomoniellales</taxon>
        <taxon>Phaeomoniellaceae</taxon>
        <taxon>Phaeomoniella</taxon>
    </lineage>
</organism>
<feature type="compositionally biased region" description="Polar residues" evidence="1">
    <location>
        <begin position="20"/>
        <end position="41"/>
    </location>
</feature>
<feature type="region of interest" description="Disordered" evidence="1">
    <location>
        <begin position="1"/>
        <end position="102"/>
    </location>
</feature>
<evidence type="ECO:0000256" key="1">
    <source>
        <dbReference type="SAM" id="MobiDB-lite"/>
    </source>
</evidence>
<feature type="domain" description="GDS1 winged helix" evidence="2">
    <location>
        <begin position="101"/>
        <end position="195"/>
    </location>
</feature>
<dbReference type="Proteomes" id="UP000053317">
    <property type="component" value="Unassembled WGS sequence"/>
</dbReference>
<reference evidence="3 4" key="1">
    <citation type="submission" date="2015-05" db="EMBL/GenBank/DDBJ databases">
        <title>Distinctive expansion of gene families associated with plant cell wall degradation and secondary metabolism in the genomes of grapevine trunk pathogens.</title>
        <authorList>
            <person name="Lawrence D.P."/>
            <person name="Travadon R."/>
            <person name="Rolshausen P.E."/>
            <person name="Baumgartner K."/>
        </authorList>
    </citation>
    <scope>NUCLEOTIDE SEQUENCE [LARGE SCALE GENOMIC DNA]</scope>
    <source>
        <strain evidence="3">UCRPC4</strain>
    </source>
</reference>
<sequence>MGYNTRRKSLSLPSLGIHLPQTSRAQRSSPVATKDSVSTDVQAPPPKRVKRSHDESESESAGSPASAPRTKTPEPSPKQRRTAYEHTPPPSPKTESTTTKIDTDGINDDIVIAVIKQLEKTGNRPHLIRELATVLAASNESVAHSANPAALLSSRLSLYLKRPWTALAPCPLAKELIPVHPRKVFFFLTTCPRQELPETSDDIIAPNAQMKQLTPSVSTPSIDQDDIDAETRDRMRMSPSPEVDLSSPELDDSGIEDMDTPPTPAGSFSARSSLARDGSVGQSATRLQPNRAPSPPLEADEKGFTEMANEVRARGANLQDLDVQPSTETDEPNRDGTAEQAPETAEQTHRRDQELGFALFGQGNPTIIAAVTSSPMMGPQKLVSHVEIKKEHQLPTTLVDVNFKDIEMANAWEMQSPEDIELGELDGLFSEF</sequence>
<feature type="compositionally biased region" description="Polar residues" evidence="1">
    <location>
        <begin position="209"/>
        <end position="222"/>
    </location>
</feature>
<comment type="caution">
    <text evidence="3">The sequence shown here is derived from an EMBL/GenBank/DDBJ whole genome shotgun (WGS) entry which is preliminary data.</text>
</comment>